<accession>A0A482JK50</accession>
<gene>
    <name evidence="2" type="primary">17</name>
    <name evidence="2" type="ORF">SEA_KRISTOFF_17</name>
</gene>
<evidence type="ECO:0000313" key="3">
    <source>
        <dbReference type="Proteomes" id="UP000295299"/>
    </source>
</evidence>
<dbReference type="EMBL" id="MK494124">
    <property type="protein sequence ID" value="QBP31966.1"/>
    <property type="molecule type" value="Genomic_DNA"/>
</dbReference>
<dbReference type="Pfam" id="PF23976">
    <property type="entry name" value="DUF7302"/>
    <property type="match status" value="1"/>
</dbReference>
<reference evidence="2 3" key="1">
    <citation type="submission" date="2019-02" db="EMBL/GenBank/DDBJ databases">
        <authorList>
            <person name="Trepte H.V."/>
            <person name="Ackerson L."/>
            <person name="Cottrell A."/>
            <person name="Drexelius J."/>
            <person name="Eggleston T."/>
            <person name="Schaefer-Sharp M."/>
            <person name="Thorkildsen T."/>
            <person name="Vendrell P."/>
            <person name="Wunderlich H."/>
            <person name="Braley A.B."/>
            <person name="Ettinger W.F."/>
            <person name="Ettinger A.-S.H."/>
            <person name="Anders K.R."/>
            <person name="Garlena R.A."/>
            <person name="Russell D.A."/>
            <person name="Pope W.H."/>
            <person name="Jacobs-Sera D."/>
            <person name="Hendrix R.W."/>
            <person name="Hatfull G.F."/>
        </authorList>
    </citation>
    <scope>NUCLEOTIDE SEQUENCE [LARGE SCALE GENOMIC DNA]</scope>
</reference>
<evidence type="ECO:0000256" key="1">
    <source>
        <dbReference type="SAM" id="MobiDB-lite"/>
    </source>
</evidence>
<sequence length="61" mass="6658">MRIRNKSNGGICEVTEDYGKALIETGGWEAADAAPKPRRARRAKTNQPNTTPTNEVTNDGE</sequence>
<proteinExistence type="predicted"/>
<protein>
    <recommendedName>
        <fullName evidence="4">Head-to-tail connector protein</fullName>
    </recommendedName>
</protein>
<dbReference type="InterPro" id="IPR055726">
    <property type="entry name" value="DUF7302"/>
</dbReference>
<feature type="compositionally biased region" description="Polar residues" evidence="1">
    <location>
        <begin position="45"/>
        <end position="61"/>
    </location>
</feature>
<dbReference type="Proteomes" id="UP000295299">
    <property type="component" value="Segment"/>
</dbReference>
<name>A0A482JK50_9CAUD</name>
<feature type="region of interest" description="Disordered" evidence="1">
    <location>
        <begin position="29"/>
        <end position="61"/>
    </location>
</feature>
<evidence type="ECO:0008006" key="4">
    <source>
        <dbReference type="Google" id="ProtNLM"/>
    </source>
</evidence>
<organism evidence="2 3">
    <name type="scientific">Mycobacterium phage Kristoff</name>
    <dbReference type="NCBI Taxonomy" id="2517956"/>
    <lineage>
        <taxon>Viruses</taxon>
        <taxon>Duplodnaviria</taxon>
        <taxon>Heunggongvirae</taxon>
        <taxon>Uroviricota</taxon>
        <taxon>Caudoviricetes</taxon>
        <taxon>Fromanvirus</taxon>
        <taxon>Fromanvirus rebeuca</taxon>
    </lineage>
</organism>
<evidence type="ECO:0000313" key="2">
    <source>
        <dbReference type="EMBL" id="QBP31966.1"/>
    </source>
</evidence>